<accession>A0A4Z1T6N2</accession>
<feature type="domain" description="EGF-like" evidence="2">
    <location>
        <begin position="228"/>
        <end position="265"/>
    </location>
</feature>
<dbReference type="Pfam" id="PF03302">
    <property type="entry name" value="VSP"/>
    <property type="match status" value="1"/>
</dbReference>
<dbReference type="InterPro" id="IPR006212">
    <property type="entry name" value="Furin_repeat"/>
</dbReference>
<dbReference type="InterPro" id="IPR005127">
    <property type="entry name" value="Giardia_VSP"/>
</dbReference>
<dbReference type="PANTHER" id="PTHR23275">
    <property type="entry name" value="CABRIOLET.-RELATED"/>
    <property type="match status" value="1"/>
</dbReference>
<dbReference type="OrthoDB" id="258158at2759"/>
<dbReference type="AlphaFoldDB" id="A0A4Z1T6N2"/>
<dbReference type="Proteomes" id="UP000315496">
    <property type="component" value="Chromosome 2"/>
</dbReference>
<dbReference type="InterPro" id="IPR052798">
    <property type="entry name" value="Giardia_VSA"/>
</dbReference>
<gene>
    <name evidence="3" type="ORF">GMRT_21759</name>
</gene>
<dbReference type="SMART" id="SM00261">
    <property type="entry name" value="FU"/>
    <property type="match status" value="3"/>
</dbReference>
<feature type="domain" description="EGF-like" evidence="2">
    <location>
        <begin position="266"/>
        <end position="300"/>
    </location>
</feature>
<keyword evidence="4" id="KW-1185">Reference proteome</keyword>
<feature type="region of interest" description="Disordered" evidence="1">
    <location>
        <begin position="340"/>
        <end position="376"/>
    </location>
</feature>
<feature type="domain" description="EGF-like" evidence="2">
    <location>
        <begin position="110"/>
        <end position="155"/>
    </location>
</feature>
<sequence>MLGTIDRSSGRAVPEIDVLEGSMGVKNARDLSCTEGAGTGECTRARTTCTDPNCKTCDSDPSQCTDCNAGYFVENNACTACSANCATCSDADTCASCKTGYDTPASKCNTCASGYLPDANKANCYSCSVENCIEAKADGTCSKCADEYFLDTTCKKCSAGCKTCTDATATTCSACMPGYKHDSSAKTCTACTVPGCKTCDTDVATCTKCLDGYHSTTAAGSSSVTCTACDLQNCEACNTDKSQCEACKSGFGPTYNSSLSITTCSECSDNCESCLDLGLGSGLVCVGCPTGKNPINGECVDANTKICTGSSGSCTSCLNGFQGYMDAIGLACGGEEASTSTPRRAVDLPSSGQAVGSGWMPRVSDGRGGGASVEGW</sequence>
<proteinExistence type="predicted"/>
<dbReference type="SUPFAM" id="SSF57184">
    <property type="entry name" value="Growth factor receptor domain"/>
    <property type="match status" value="3"/>
</dbReference>
<feature type="compositionally biased region" description="Gly residues" evidence="1">
    <location>
        <begin position="366"/>
        <end position="376"/>
    </location>
</feature>
<feature type="domain" description="EGF-like" evidence="2">
    <location>
        <begin position="80"/>
        <end position="109"/>
    </location>
</feature>
<dbReference type="VEuPathDB" id="GiardiaDB:GMRT_21759"/>
<comment type="caution">
    <text evidence="3">The sequence shown here is derived from an EMBL/GenBank/DDBJ whole genome shotgun (WGS) entry which is preliminary data.</text>
</comment>
<name>A0A4Z1T6N2_GIAMU</name>
<organism evidence="3 4">
    <name type="scientific">Giardia muris</name>
    <dbReference type="NCBI Taxonomy" id="5742"/>
    <lineage>
        <taxon>Eukaryota</taxon>
        <taxon>Metamonada</taxon>
        <taxon>Diplomonadida</taxon>
        <taxon>Hexamitidae</taxon>
        <taxon>Giardiinae</taxon>
        <taxon>Giardia</taxon>
    </lineage>
</organism>
<dbReference type="SMART" id="SM00181">
    <property type="entry name" value="EGF"/>
    <property type="match status" value="6"/>
</dbReference>
<evidence type="ECO:0000313" key="3">
    <source>
        <dbReference type="EMBL" id="TNJ28141.1"/>
    </source>
</evidence>
<dbReference type="EMBL" id="VDLU01000002">
    <property type="protein sequence ID" value="TNJ28141.1"/>
    <property type="molecule type" value="Genomic_DNA"/>
</dbReference>
<evidence type="ECO:0000259" key="2">
    <source>
        <dbReference type="SMART" id="SM00181"/>
    </source>
</evidence>
<reference evidence="3 4" key="1">
    <citation type="submission" date="2019-05" db="EMBL/GenBank/DDBJ databases">
        <title>The compact genome of Giardia muris reveals important steps in the evolution of intestinal protozoan parasites.</title>
        <authorList>
            <person name="Xu F."/>
            <person name="Jimenez-Gonzalez A."/>
            <person name="Einarsson E."/>
            <person name="Astvaldsson A."/>
            <person name="Peirasmaki D."/>
            <person name="Eckmann L."/>
            <person name="Andersson J.O."/>
            <person name="Svard S.G."/>
            <person name="Jerlstrom-Hultqvist J."/>
        </authorList>
    </citation>
    <scope>NUCLEOTIDE SEQUENCE [LARGE SCALE GENOMIC DNA]</scope>
    <source>
        <strain evidence="3 4">Roberts-Thomson</strain>
    </source>
</reference>
<protein>
    <submittedName>
        <fullName evidence="3">High cysteine protein</fullName>
    </submittedName>
</protein>
<feature type="domain" description="EGF-like" evidence="2">
    <location>
        <begin position="156"/>
        <end position="189"/>
    </location>
</feature>
<dbReference type="PANTHER" id="PTHR23275:SF100">
    <property type="entry name" value="EGF-LIKE DOMAIN-CONTAINING PROTEIN"/>
    <property type="match status" value="1"/>
</dbReference>
<evidence type="ECO:0000256" key="1">
    <source>
        <dbReference type="SAM" id="MobiDB-lite"/>
    </source>
</evidence>
<dbReference type="Gene3D" id="2.10.220.10">
    <property type="entry name" value="Hormone Receptor, Insulin-like Growth Factor Receptor 1, Chain A, domain 2"/>
    <property type="match status" value="1"/>
</dbReference>
<feature type="domain" description="EGF-like" evidence="2">
    <location>
        <begin position="190"/>
        <end position="227"/>
    </location>
</feature>
<dbReference type="InterPro" id="IPR009030">
    <property type="entry name" value="Growth_fac_rcpt_cys_sf"/>
</dbReference>
<evidence type="ECO:0000313" key="4">
    <source>
        <dbReference type="Proteomes" id="UP000315496"/>
    </source>
</evidence>
<dbReference type="InterPro" id="IPR000742">
    <property type="entry name" value="EGF"/>
</dbReference>